<dbReference type="InterPro" id="IPR002816">
    <property type="entry name" value="TraB/PrgY/GumN_fam"/>
</dbReference>
<feature type="transmembrane region" description="Helical" evidence="1">
    <location>
        <begin position="366"/>
        <end position="388"/>
    </location>
</feature>
<evidence type="ECO:0000256" key="1">
    <source>
        <dbReference type="SAM" id="Phobius"/>
    </source>
</evidence>
<dbReference type="AlphaFoldDB" id="A0A5K3EQM1"/>
<dbReference type="PANTHER" id="PTHR21530:SF7">
    <property type="entry name" value="TRAB DOMAIN-CONTAINING PROTEIN"/>
    <property type="match status" value="1"/>
</dbReference>
<dbReference type="WBParaSite" id="MCU_002358-RB">
    <property type="protein sequence ID" value="MCU_002358-RB"/>
    <property type="gene ID" value="MCU_002358"/>
</dbReference>
<sequence>MASTHIVTMKFDTFQSLGDEELDDELENVEESQELSARTSYLNHLKLLRESQFELPKTVSLIECPNGTKVYLVGTAHFSKDSIDDVRYIMEKTLPDVVVVELCKNRSHSMLLSEEEIKRQIQENNLSTFIKNMGLSNGILQYLLLRFTNYIMQQIGMAPGGEFRAAFQEVSKQPHCHLILGDRSIKITLQRAMDALGLWQKTKILCSLLFGFEKITPEEVEEMKREDLLEQLIKTLAGDYPELTRTILEERDLYLARSIWEVCGLSSCPNSSSTTSPGMDCEVSGELRQRHNEETNEGTQPEVCVARLQCCPEWPGLDVLSRVVVAVVGIGHVAGIKKAWESAATIDKTELIRVKPTSLSWTAFRWVSRAFFVSSLGCALYWMLYGVYRTGVYLCRHSANFVSRLTLPS</sequence>
<dbReference type="PANTHER" id="PTHR21530">
    <property type="entry name" value="PHEROMONE SHUTDOWN PROTEIN"/>
    <property type="match status" value="1"/>
</dbReference>
<dbReference type="Pfam" id="PF01963">
    <property type="entry name" value="TraB_PrgY_gumN"/>
    <property type="match status" value="1"/>
</dbReference>
<reference evidence="2" key="1">
    <citation type="submission" date="2019-11" db="UniProtKB">
        <authorList>
            <consortium name="WormBaseParasite"/>
        </authorList>
    </citation>
    <scope>IDENTIFICATION</scope>
</reference>
<accession>A0A5K3EQM1</accession>
<protein>
    <submittedName>
        <fullName evidence="2">TraB domain-containing protein</fullName>
    </submittedName>
</protein>
<organism evidence="2">
    <name type="scientific">Mesocestoides corti</name>
    <name type="common">Flatworm</name>
    <dbReference type="NCBI Taxonomy" id="53468"/>
    <lineage>
        <taxon>Eukaryota</taxon>
        <taxon>Metazoa</taxon>
        <taxon>Spiralia</taxon>
        <taxon>Lophotrochozoa</taxon>
        <taxon>Platyhelminthes</taxon>
        <taxon>Cestoda</taxon>
        <taxon>Eucestoda</taxon>
        <taxon>Cyclophyllidea</taxon>
        <taxon>Mesocestoididae</taxon>
        <taxon>Mesocestoides</taxon>
    </lineage>
</organism>
<proteinExistence type="predicted"/>
<name>A0A5K3EQM1_MESCO</name>
<dbReference type="CDD" id="cd14726">
    <property type="entry name" value="TraB_PrgY-like"/>
    <property type="match status" value="1"/>
</dbReference>
<evidence type="ECO:0000313" key="2">
    <source>
        <dbReference type="WBParaSite" id="MCU_002358-RB"/>
    </source>
</evidence>
<keyword evidence="1" id="KW-0472">Membrane</keyword>
<dbReference type="InterPro" id="IPR046345">
    <property type="entry name" value="TraB_PrgY-like"/>
</dbReference>
<keyword evidence="1" id="KW-1133">Transmembrane helix</keyword>
<keyword evidence="1" id="KW-0812">Transmembrane</keyword>